<sequence>MSGSSRPHTPAFRFCGADNPEYNATNGGRVSPDISIPRQFFGSPEPRLSPRDRRTRRAIRARSTSPRFGSEDLSNFSFNFADGWIETPSSAFDRVEDLRSSLPATDPRISATTPPPPAQGRLLFSQAAGEQNNPEHSPEAPQNGFAPSTSPNFDQQQQPADFPLRLLHNVTPLPSREPSPQPAESSAVVLRARPPHQSRVSDVSNLSILSGEGESPPPYDVRSEVAPAHEFFTAQFQSTLREGLEIAKETLRELKKLDGHFPGDADLKRLLDDAYRLSAFEGSDTKTIAVLGDSGEGKSSLINSLLDFPGIAKTGDIGSACTSVVTEYRQKTREHTAPITIEVEHLSAQAIEDVIGELVWNYRQLYLPSIVAEGPSGSDYARCQRESDQAWSAMEAAFGHHQAFTEEMLQDMSDGALERVTEQLVAWSRELEWPGGADGFWRSTAENAEECVEKTSVFMQDRYWPFTKVIRVYLNAQVLKTGVVLTDLPGLQDTNLARVCATHDYLLRCNHILIVAKISRAITDASLKSSLFSVLSRHVPLEWEETGAKSLKIAVVCTGMEDIDMPAARREFCGPGKHISTATMESLDAQIEDAKAADNRVLKKALKQK</sequence>
<dbReference type="Proteomes" id="UP000724584">
    <property type="component" value="Unassembled WGS sequence"/>
</dbReference>
<accession>A0ACB7P052</accession>
<dbReference type="EMBL" id="JAGIZQ010000006">
    <property type="protein sequence ID" value="KAH6623816.1"/>
    <property type="molecule type" value="Genomic_DNA"/>
</dbReference>
<proteinExistence type="predicted"/>
<evidence type="ECO:0000313" key="1">
    <source>
        <dbReference type="EMBL" id="KAH6623816.1"/>
    </source>
</evidence>
<gene>
    <name evidence="1" type="ORF">F5144DRAFT_584407</name>
</gene>
<comment type="caution">
    <text evidence="1">The sequence shown here is derived from an EMBL/GenBank/DDBJ whole genome shotgun (WGS) entry which is preliminary data.</text>
</comment>
<reference evidence="1 2" key="1">
    <citation type="journal article" date="2021" name="Nat. Commun.">
        <title>Genetic determinants of endophytism in the Arabidopsis root mycobiome.</title>
        <authorList>
            <person name="Mesny F."/>
            <person name="Miyauchi S."/>
            <person name="Thiergart T."/>
            <person name="Pickel B."/>
            <person name="Atanasova L."/>
            <person name="Karlsson M."/>
            <person name="Huettel B."/>
            <person name="Barry K.W."/>
            <person name="Haridas S."/>
            <person name="Chen C."/>
            <person name="Bauer D."/>
            <person name="Andreopoulos W."/>
            <person name="Pangilinan J."/>
            <person name="LaButti K."/>
            <person name="Riley R."/>
            <person name="Lipzen A."/>
            <person name="Clum A."/>
            <person name="Drula E."/>
            <person name="Henrissat B."/>
            <person name="Kohler A."/>
            <person name="Grigoriev I.V."/>
            <person name="Martin F.M."/>
            <person name="Hacquard S."/>
        </authorList>
    </citation>
    <scope>NUCLEOTIDE SEQUENCE [LARGE SCALE GENOMIC DNA]</scope>
    <source>
        <strain evidence="1 2">MPI-SDFR-AT-0079</strain>
    </source>
</reference>
<keyword evidence="2" id="KW-1185">Reference proteome</keyword>
<organism evidence="1 2">
    <name type="scientific">Chaetomium tenue</name>
    <dbReference type="NCBI Taxonomy" id="1854479"/>
    <lineage>
        <taxon>Eukaryota</taxon>
        <taxon>Fungi</taxon>
        <taxon>Dikarya</taxon>
        <taxon>Ascomycota</taxon>
        <taxon>Pezizomycotina</taxon>
        <taxon>Sordariomycetes</taxon>
        <taxon>Sordariomycetidae</taxon>
        <taxon>Sordariales</taxon>
        <taxon>Chaetomiaceae</taxon>
        <taxon>Chaetomium</taxon>
    </lineage>
</organism>
<evidence type="ECO:0000313" key="2">
    <source>
        <dbReference type="Proteomes" id="UP000724584"/>
    </source>
</evidence>
<name>A0ACB7P052_9PEZI</name>
<protein>
    <submittedName>
        <fullName evidence="1">Uncharacterized protein</fullName>
    </submittedName>
</protein>